<sequence>MDSFGSFGLCEEALDYFVEVELPDLSTKKFQFFPRHTVDKIKSKIIGDSPQLSKTSPSDYFLCTTDNERIEIDFVRFIVSHPKITEILEKEPLVKVKLVNKQTFQNTVGSSTLYQNNQSSTSSSLNLQKEKMFVLKREIALSCTSVFYDKPTPTSSTLHYFYFNVDMNNYQQQTHSITHFRNFRNPLTTIPHYDKNYNVYKFTALLMIYLEFTHTYTPKTVCLFKFLKILLQLYMLSVCLF</sequence>
<proteinExistence type="predicted"/>
<evidence type="ECO:0000313" key="1">
    <source>
        <dbReference type="EMBL" id="KYQ99704.1"/>
    </source>
</evidence>
<evidence type="ECO:0000313" key="2">
    <source>
        <dbReference type="Proteomes" id="UP000076078"/>
    </source>
</evidence>
<reference evidence="1 2" key="1">
    <citation type="submission" date="2015-12" db="EMBL/GenBank/DDBJ databases">
        <title>Dictyostelia acquired genes for synthesis and detection of signals that induce cell-type specialization by lateral gene transfer from prokaryotes.</title>
        <authorList>
            <person name="Gloeckner G."/>
            <person name="Schaap P."/>
        </authorList>
    </citation>
    <scope>NUCLEOTIDE SEQUENCE [LARGE SCALE GENOMIC DNA]</scope>
    <source>
        <strain evidence="1 2">TK</strain>
    </source>
</reference>
<dbReference type="Proteomes" id="UP000076078">
    <property type="component" value="Unassembled WGS sequence"/>
</dbReference>
<keyword evidence="2" id="KW-1185">Reference proteome</keyword>
<name>A0A152A0U5_TIELA</name>
<protein>
    <submittedName>
        <fullName evidence="1">Uncharacterized protein</fullName>
    </submittedName>
</protein>
<dbReference type="EMBL" id="LODT01000020">
    <property type="protein sequence ID" value="KYQ99704.1"/>
    <property type="molecule type" value="Genomic_DNA"/>
</dbReference>
<gene>
    <name evidence="1" type="ORF">DLAC_11558</name>
</gene>
<dbReference type="InParanoid" id="A0A152A0U5"/>
<comment type="caution">
    <text evidence="1">The sequence shown here is derived from an EMBL/GenBank/DDBJ whole genome shotgun (WGS) entry which is preliminary data.</text>
</comment>
<dbReference type="OrthoDB" id="10498733at2759"/>
<organism evidence="1 2">
    <name type="scientific">Tieghemostelium lacteum</name>
    <name type="common">Slime mold</name>
    <name type="synonym">Dictyostelium lacteum</name>
    <dbReference type="NCBI Taxonomy" id="361077"/>
    <lineage>
        <taxon>Eukaryota</taxon>
        <taxon>Amoebozoa</taxon>
        <taxon>Evosea</taxon>
        <taxon>Eumycetozoa</taxon>
        <taxon>Dictyostelia</taxon>
        <taxon>Dictyosteliales</taxon>
        <taxon>Raperosteliaceae</taxon>
        <taxon>Tieghemostelium</taxon>
    </lineage>
</organism>
<dbReference type="STRING" id="361077.A0A152A0U5"/>
<accession>A0A152A0U5</accession>
<dbReference type="AlphaFoldDB" id="A0A152A0U5"/>